<organism evidence="2 3">
    <name type="scientific">Pseudomonas phage phiPsa267</name>
    <dbReference type="NCBI Taxonomy" id="1460361"/>
    <lineage>
        <taxon>Viruses</taxon>
        <taxon>Duplodnaviria</taxon>
        <taxon>Heunggongvirae</taxon>
        <taxon>Uroviricota</taxon>
        <taxon>Caudoviricetes</taxon>
        <taxon>Vandenendeviridae</taxon>
        <taxon>Gorskivirinae</taxon>
        <taxon>Otagovirus</taxon>
        <taxon>Otagovirus psa267</taxon>
    </lineage>
</organism>
<evidence type="ECO:0000313" key="3">
    <source>
        <dbReference type="Proteomes" id="UP000516074"/>
    </source>
</evidence>
<evidence type="ECO:0000313" key="2">
    <source>
        <dbReference type="EMBL" id="QNO00026.1"/>
    </source>
</evidence>
<evidence type="ECO:0000256" key="1">
    <source>
        <dbReference type="SAM" id="Phobius"/>
    </source>
</evidence>
<sequence>MEMIAGWVLTMGCALGIITLPKDYVPVCLVGMVVGALLLNGALQ</sequence>
<keyword evidence="1" id="KW-1133">Transmembrane helix</keyword>
<gene>
    <name evidence="2" type="ORF">phiPsa267_136</name>
</gene>
<protein>
    <submittedName>
        <fullName evidence="2">Uncharacterized protein</fullName>
    </submittedName>
</protein>
<proteinExistence type="predicted"/>
<dbReference type="EMBL" id="MT670417">
    <property type="protein sequence ID" value="QNO00026.1"/>
    <property type="molecule type" value="Genomic_DNA"/>
</dbReference>
<name>A0A7G9V170_9CAUD</name>
<feature type="transmembrane region" description="Helical" evidence="1">
    <location>
        <begin position="24"/>
        <end position="43"/>
    </location>
</feature>
<accession>A0A7G9V170</accession>
<keyword evidence="1" id="KW-0812">Transmembrane</keyword>
<keyword evidence="3" id="KW-1185">Reference proteome</keyword>
<reference evidence="2 3" key="1">
    <citation type="submission" date="2020-06" db="EMBL/GenBank/DDBJ databases">
        <title>Characterization of Pseudomonas phiPsa374-like phages.</title>
        <authorList>
            <person name="Warring S."/>
            <person name="Malone L.M."/>
            <person name="Easingwood R.A."/>
            <person name="Rigano L."/>
            <person name="Frampton R.A."/>
            <person name="Lopez Acedo E."/>
            <person name="Templeton M.D."/>
            <person name="Kleffmann T."/>
            <person name="Bostina M."/>
            <person name="Fineran P.C."/>
        </authorList>
    </citation>
    <scope>NUCLEOTIDE SEQUENCE [LARGE SCALE GENOMIC DNA]</scope>
</reference>
<dbReference type="Proteomes" id="UP000516074">
    <property type="component" value="Segment"/>
</dbReference>
<keyword evidence="1" id="KW-0472">Membrane</keyword>